<dbReference type="Gene3D" id="3.40.50.720">
    <property type="entry name" value="NAD(P)-binding Rossmann-like Domain"/>
    <property type="match status" value="1"/>
</dbReference>
<gene>
    <name evidence="4" type="ORF">TCE0_033r09016</name>
</gene>
<keyword evidence="5" id="KW-1185">Reference proteome</keyword>
<keyword evidence="2" id="KW-0521">NADP</keyword>
<evidence type="ECO:0000256" key="1">
    <source>
        <dbReference type="ARBA" id="ARBA00006484"/>
    </source>
</evidence>
<protein>
    <submittedName>
        <fullName evidence="4">15-hydroxyprostaglandin dehydrogenase</fullName>
    </submittedName>
</protein>
<comment type="similarity">
    <text evidence="1">Belongs to the short-chain dehydrogenases/reductases (SDR) family.</text>
</comment>
<organism evidence="4 5">
    <name type="scientific">Talaromyces pinophilus</name>
    <name type="common">Penicillium pinophilum</name>
    <dbReference type="NCBI Taxonomy" id="128442"/>
    <lineage>
        <taxon>Eukaryota</taxon>
        <taxon>Fungi</taxon>
        <taxon>Dikarya</taxon>
        <taxon>Ascomycota</taxon>
        <taxon>Pezizomycotina</taxon>
        <taxon>Eurotiomycetes</taxon>
        <taxon>Eurotiomycetidae</taxon>
        <taxon>Eurotiales</taxon>
        <taxon>Trichocomaceae</taxon>
        <taxon>Talaromyces</taxon>
        <taxon>Talaromyces sect. Talaromyces</taxon>
    </lineage>
</organism>
<evidence type="ECO:0000256" key="3">
    <source>
        <dbReference type="ARBA" id="ARBA00023002"/>
    </source>
</evidence>
<dbReference type="PROSITE" id="PS00061">
    <property type="entry name" value="ADH_SHORT"/>
    <property type="match status" value="1"/>
</dbReference>
<dbReference type="GO" id="GO:0005737">
    <property type="term" value="C:cytoplasm"/>
    <property type="evidence" value="ECO:0007669"/>
    <property type="project" value="TreeGrafter"/>
</dbReference>
<dbReference type="Proteomes" id="UP000053095">
    <property type="component" value="Unassembled WGS sequence"/>
</dbReference>
<accession>A0A6V8HB68</accession>
<keyword evidence="3" id="KW-0560">Oxidoreductase</keyword>
<dbReference type="AlphaFoldDB" id="A0A6V8HB68"/>
<dbReference type="EMBL" id="DF933829">
    <property type="protein sequence ID" value="GAM38356.1"/>
    <property type="molecule type" value="Genomic_DNA"/>
</dbReference>
<proteinExistence type="inferred from homology"/>
<dbReference type="PANTHER" id="PTHR44229">
    <property type="entry name" value="15-HYDROXYPROSTAGLANDIN DEHYDROGENASE [NAD(+)]"/>
    <property type="match status" value="1"/>
</dbReference>
<evidence type="ECO:0000256" key="2">
    <source>
        <dbReference type="ARBA" id="ARBA00022857"/>
    </source>
</evidence>
<evidence type="ECO:0000313" key="5">
    <source>
        <dbReference type="Proteomes" id="UP000053095"/>
    </source>
</evidence>
<dbReference type="SUPFAM" id="SSF51735">
    <property type="entry name" value="NAD(P)-binding Rossmann-fold domains"/>
    <property type="match status" value="1"/>
</dbReference>
<dbReference type="PANTHER" id="PTHR44229:SF4">
    <property type="entry name" value="15-HYDROXYPROSTAGLANDIN DEHYDROGENASE [NAD(+)]"/>
    <property type="match status" value="1"/>
</dbReference>
<dbReference type="PRINTS" id="PR00081">
    <property type="entry name" value="GDHRDH"/>
</dbReference>
<evidence type="ECO:0000313" key="4">
    <source>
        <dbReference type="EMBL" id="GAM38356.1"/>
    </source>
</evidence>
<dbReference type="InterPro" id="IPR036291">
    <property type="entry name" value="NAD(P)-bd_dom_sf"/>
</dbReference>
<dbReference type="InterPro" id="IPR020904">
    <property type="entry name" value="Sc_DH/Rdtase_CS"/>
</dbReference>
<dbReference type="InterPro" id="IPR002347">
    <property type="entry name" value="SDR_fam"/>
</dbReference>
<comment type="caution">
    <text evidence="4">The sequence shown here is derived from an EMBL/GenBank/DDBJ whole genome shotgun (WGS) entry which is preliminary data.</text>
</comment>
<reference evidence="5" key="1">
    <citation type="journal article" date="2015" name="Genome Announc.">
        <title>Draft genome sequence of Talaromyces cellulolyticus strain Y-94, a source of lignocellulosic biomass-degrading enzymes.</title>
        <authorList>
            <person name="Fujii T."/>
            <person name="Koike H."/>
            <person name="Sawayama S."/>
            <person name="Yano S."/>
            <person name="Inoue H."/>
        </authorList>
    </citation>
    <scope>NUCLEOTIDE SEQUENCE [LARGE SCALE GENOMIC DNA]</scope>
    <source>
        <strain evidence="5">Y-94</strain>
    </source>
</reference>
<name>A0A6V8HB68_TALPI</name>
<dbReference type="Pfam" id="PF00106">
    <property type="entry name" value="adh_short"/>
    <property type="match status" value="1"/>
</dbReference>
<dbReference type="GO" id="GO:0016616">
    <property type="term" value="F:oxidoreductase activity, acting on the CH-OH group of donors, NAD or NADP as acceptor"/>
    <property type="evidence" value="ECO:0007669"/>
    <property type="project" value="TreeGrafter"/>
</dbReference>
<sequence>MTRPVAIVTGGSSGIGLALVQHLVSLGWRVVISDINPPKVSIDQTVFFPADVASWDQQAKMFEAAYAWGKRLDFCALNAGIDDRDDVFDSLSLNVNNPPRKPNTQTFDVNLTGTYYGIKLAAHYMTIPSENGGKAKPGGKIVLTSSGGGIFPIPALPQYSATKHALIGLVRALAAAGSASKANIRINAVCPAIVNTGGLPAGLVEKLPAAQITPMSTIIRCFDAVADLGDFNKENWVEQGRTGDTVEGNVQELIWHHVPQRPRVEGDQLDRQNGFLVVAEAFAQRKRQIIAGAKED</sequence>